<dbReference type="EMBL" id="CCYD01000321">
    <property type="protein sequence ID" value="CEG38205.1"/>
    <property type="molecule type" value="Genomic_DNA"/>
</dbReference>
<keyword evidence="1" id="KW-0732">Signal</keyword>
<dbReference type="RefSeq" id="XP_024574574.1">
    <property type="nucleotide sequence ID" value="XM_024723616.1"/>
</dbReference>
<evidence type="ECO:0000313" key="2">
    <source>
        <dbReference type="EMBL" id="CEG38205.1"/>
    </source>
</evidence>
<dbReference type="STRING" id="4781.A0A0P1ACX1"/>
<accession>A0A0P1ACX1</accession>
<dbReference type="Proteomes" id="UP000054928">
    <property type="component" value="Unassembled WGS sequence"/>
</dbReference>
<dbReference type="AlphaFoldDB" id="A0A0P1ACX1"/>
<keyword evidence="3" id="KW-1185">Reference proteome</keyword>
<reference evidence="3" key="1">
    <citation type="submission" date="2014-09" db="EMBL/GenBank/DDBJ databases">
        <authorList>
            <person name="Sharma Rahul"/>
            <person name="Thines Marco"/>
        </authorList>
    </citation>
    <scope>NUCLEOTIDE SEQUENCE [LARGE SCALE GENOMIC DNA]</scope>
</reference>
<dbReference type="GeneID" id="36403347"/>
<evidence type="ECO:0000313" key="3">
    <source>
        <dbReference type="Proteomes" id="UP000054928"/>
    </source>
</evidence>
<protein>
    <submittedName>
        <fullName evidence="2">RxLR-like protein</fullName>
    </submittedName>
</protein>
<organism evidence="2 3">
    <name type="scientific">Plasmopara halstedii</name>
    <name type="common">Downy mildew of sunflower</name>
    <dbReference type="NCBI Taxonomy" id="4781"/>
    <lineage>
        <taxon>Eukaryota</taxon>
        <taxon>Sar</taxon>
        <taxon>Stramenopiles</taxon>
        <taxon>Oomycota</taxon>
        <taxon>Peronosporomycetes</taxon>
        <taxon>Peronosporales</taxon>
        <taxon>Peronosporaceae</taxon>
        <taxon>Plasmopara</taxon>
    </lineage>
</organism>
<evidence type="ECO:0000256" key="1">
    <source>
        <dbReference type="SAM" id="SignalP"/>
    </source>
</evidence>
<proteinExistence type="predicted"/>
<feature type="signal peptide" evidence="1">
    <location>
        <begin position="1"/>
        <end position="22"/>
    </location>
</feature>
<name>A0A0P1ACX1_PLAHL</name>
<feature type="chain" id="PRO_5006058576" evidence="1">
    <location>
        <begin position="23"/>
        <end position="171"/>
    </location>
</feature>
<sequence>MRRRVKFVLVLTAIALATNVIASVTPVPSPQPSERDATDFEAKKSVKPENMNDGAVQDFNVEERTALHGIEDVEMLGHSTESFGNKMLHLKNEDEKDEYRLVDLENLRVEALLVEIFALTTDEKIDEASQKIRRFAVDLDPYFIERPSEGKEILHSTATLAAEVRRKRPRQ</sequence>